<dbReference type="PANTHER" id="PTHR11851">
    <property type="entry name" value="METALLOPROTEASE"/>
    <property type="match status" value="1"/>
</dbReference>
<dbReference type="Proteomes" id="UP000514752">
    <property type="component" value="Chromosome"/>
</dbReference>
<dbReference type="RefSeq" id="WP_182122054.1">
    <property type="nucleotide sequence ID" value="NZ_CP059567.1"/>
</dbReference>
<dbReference type="KEGG" id="nsg:H3L94_11225"/>
<dbReference type="Pfam" id="PF05193">
    <property type="entry name" value="Peptidase_M16_C"/>
    <property type="match status" value="1"/>
</dbReference>
<feature type="domain" description="Peptidase M16 C-terminal" evidence="4">
    <location>
        <begin position="186"/>
        <end position="367"/>
    </location>
</feature>
<dbReference type="AlphaFoldDB" id="A0A7D7N569"/>
<feature type="chain" id="PRO_5028197798" evidence="2">
    <location>
        <begin position="20"/>
        <end position="448"/>
    </location>
</feature>
<evidence type="ECO:0000256" key="2">
    <source>
        <dbReference type="SAM" id="SignalP"/>
    </source>
</evidence>
<organism evidence="5 6">
    <name type="scientific">Neisseria shayeganii</name>
    <dbReference type="NCBI Taxonomy" id="607712"/>
    <lineage>
        <taxon>Bacteria</taxon>
        <taxon>Pseudomonadati</taxon>
        <taxon>Pseudomonadota</taxon>
        <taxon>Betaproteobacteria</taxon>
        <taxon>Neisseriales</taxon>
        <taxon>Neisseriaceae</taxon>
        <taxon>Neisseria</taxon>
    </lineage>
</organism>
<reference evidence="5 6" key="1">
    <citation type="submission" date="2020-07" db="EMBL/GenBank/DDBJ databases">
        <title>Genomic diversity of species in the Neisseriaceae family.</title>
        <authorList>
            <person name="Vincent A.T."/>
            <person name="Bernet E."/>
            <person name="Veyrier F.J."/>
        </authorList>
    </citation>
    <scope>NUCLEOTIDE SEQUENCE [LARGE SCALE GENOMIC DNA]</scope>
    <source>
        <strain evidence="5 6">DSM 22244</strain>
    </source>
</reference>
<dbReference type="Pfam" id="PF00675">
    <property type="entry name" value="Peptidase_M16"/>
    <property type="match status" value="1"/>
</dbReference>
<feature type="domain" description="Peptidase M16 N-terminal" evidence="3">
    <location>
        <begin position="31"/>
        <end position="168"/>
    </location>
</feature>
<dbReference type="InterPro" id="IPR050361">
    <property type="entry name" value="MPP/UQCRC_Complex"/>
</dbReference>
<dbReference type="InterPro" id="IPR011765">
    <property type="entry name" value="Pept_M16_N"/>
</dbReference>
<dbReference type="PANTHER" id="PTHR11851:SF49">
    <property type="entry name" value="MITOCHONDRIAL-PROCESSING PEPTIDASE SUBUNIT ALPHA"/>
    <property type="match status" value="1"/>
</dbReference>
<dbReference type="EMBL" id="CP059567">
    <property type="protein sequence ID" value="QMT40380.1"/>
    <property type="molecule type" value="Genomic_DNA"/>
</dbReference>
<feature type="signal peptide" evidence="2">
    <location>
        <begin position="1"/>
        <end position="19"/>
    </location>
</feature>
<dbReference type="Gene3D" id="3.30.830.10">
    <property type="entry name" value="Metalloenzyme, LuxS/M16 peptidase-like"/>
    <property type="match status" value="2"/>
</dbReference>
<proteinExistence type="inferred from homology"/>
<sequence length="448" mass="49484">MFKPFLLCAALLCALPAAAETVSRTLPNGMKVIVREDHRAPVAVSQLWFRVGSVDENPGKTGLSHALEHMMFKGTHSVPAGEFSRRVSAWGGNDNAFTSRNETVYHETLAVANLPQVLALEADRMANLNFSDADFDNEMKVIREERRMRSDNSPTGKMWETLYLTAFAHPANRAPVIGYMDDLHTLKADDLRQWYRRWYAPANATLVVVGDVKANELLDTAEKLFAPLPARALPARKDLAETAPAEHRRATTSAPGDLPLVSLAFHAPSLRRLDDRLPYALSMLSAVLDGHSASRLDKHLVRGRKVAVSVGLSYELLSRSPDLFVFTGYPAPGFQPENLTQAFLDELKKIAEQGVGEAELARIRNQLDASEQFAKDDMESQAEIIGYLESAGFSYTDEAEIRRREKTVTAAEVQEAARWLLTQKHTTVILLPEAVPGAEQPENKGGGN</sequence>
<gene>
    <name evidence="5" type="ORF">H3L94_11225</name>
</gene>
<evidence type="ECO:0000313" key="6">
    <source>
        <dbReference type="Proteomes" id="UP000514752"/>
    </source>
</evidence>
<evidence type="ECO:0000313" key="5">
    <source>
        <dbReference type="EMBL" id="QMT40380.1"/>
    </source>
</evidence>
<keyword evidence="2" id="KW-0732">Signal</keyword>
<name>A0A7D7N569_9NEIS</name>
<evidence type="ECO:0000259" key="3">
    <source>
        <dbReference type="Pfam" id="PF00675"/>
    </source>
</evidence>
<evidence type="ECO:0000259" key="4">
    <source>
        <dbReference type="Pfam" id="PF05193"/>
    </source>
</evidence>
<accession>A0A7D7N569</accession>
<dbReference type="SUPFAM" id="SSF63411">
    <property type="entry name" value="LuxS/MPP-like metallohydrolase"/>
    <property type="match status" value="2"/>
</dbReference>
<dbReference type="GO" id="GO:0046872">
    <property type="term" value="F:metal ion binding"/>
    <property type="evidence" value="ECO:0007669"/>
    <property type="project" value="InterPro"/>
</dbReference>
<comment type="similarity">
    <text evidence="1">Belongs to the peptidase M16 family.</text>
</comment>
<protein>
    <submittedName>
        <fullName evidence="5">Insulinase family protein</fullName>
    </submittedName>
</protein>
<dbReference type="InterPro" id="IPR007863">
    <property type="entry name" value="Peptidase_M16_C"/>
</dbReference>
<dbReference type="InterPro" id="IPR011249">
    <property type="entry name" value="Metalloenz_LuxS/M16"/>
</dbReference>
<evidence type="ECO:0000256" key="1">
    <source>
        <dbReference type="ARBA" id="ARBA00007261"/>
    </source>
</evidence>